<protein>
    <submittedName>
        <fullName evidence="2">Uncharacterized protein</fullName>
    </submittedName>
</protein>
<dbReference type="AlphaFoldDB" id="W4KJS1"/>
<feature type="compositionally biased region" description="Low complexity" evidence="1">
    <location>
        <begin position="354"/>
        <end position="370"/>
    </location>
</feature>
<dbReference type="OrthoDB" id="10045710at2759"/>
<dbReference type="HOGENOM" id="CLU_024941_0_0_1"/>
<dbReference type="eggNOG" id="ENOG502QQXV">
    <property type="taxonomic scope" value="Eukaryota"/>
</dbReference>
<evidence type="ECO:0000313" key="2">
    <source>
        <dbReference type="EMBL" id="ETW86113.1"/>
    </source>
</evidence>
<name>W4KJS1_HETIT</name>
<feature type="region of interest" description="Disordered" evidence="1">
    <location>
        <begin position="241"/>
        <end position="260"/>
    </location>
</feature>
<feature type="compositionally biased region" description="Low complexity" evidence="1">
    <location>
        <begin position="401"/>
        <end position="437"/>
    </location>
</feature>
<feature type="compositionally biased region" description="Acidic residues" evidence="1">
    <location>
        <begin position="594"/>
        <end position="604"/>
    </location>
</feature>
<feature type="region of interest" description="Disordered" evidence="1">
    <location>
        <begin position="275"/>
        <end position="530"/>
    </location>
</feature>
<gene>
    <name evidence="2" type="ORF">HETIRDRAFT_415082</name>
</gene>
<feature type="compositionally biased region" description="Low complexity" evidence="1">
    <location>
        <begin position="750"/>
        <end position="767"/>
    </location>
</feature>
<evidence type="ECO:0000256" key="1">
    <source>
        <dbReference type="SAM" id="MobiDB-lite"/>
    </source>
</evidence>
<feature type="compositionally biased region" description="Basic residues" evidence="1">
    <location>
        <begin position="561"/>
        <end position="572"/>
    </location>
</feature>
<feature type="compositionally biased region" description="Low complexity" evidence="1">
    <location>
        <begin position="279"/>
        <end position="293"/>
    </location>
</feature>
<accession>W4KJS1</accession>
<proteinExistence type="predicted"/>
<feature type="compositionally biased region" description="Pro residues" evidence="1">
    <location>
        <begin position="462"/>
        <end position="471"/>
    </location>
</feature>
<feature type="compositionally biased region" description="Pro residues" evidence="1">
    <location>
        <begin position="186"/>
        <end position="199"/>
    </location>
</feature>
<dbReference type="EMBL" id="KI925455">
    <property type="protein sequence ID" value="ETW86113.1"/>
    <property type="molecule type" value="Genomic_DNA"/>
</dbReference>
<feature type="compositionally biased region" description="Low complexity" evidence="1">
    <location>
        <begin position="482"/>
        <end position="520"/>
    </location>
</feature>
<organism evidence="2 3">
    <name type="scientific">Heterobasidion irregulare (strain TC 32-1)</name>
    <dbReference type="NCBI Taxonomy" id="747525"/>
    <lineage>
        <taxon>Eukaryota</taxon>
        <taxon>Fungi</taxon>
        <taxon>Dikarya</taxon>
        <taxon>Basidiomycota</taxon>
        <taxon>Agaricomycotina</taxon>
        <taxon>Agaricomycetes</taxon>
        <taxon>Russulales</taxon>
        <taxon>Bondarzewiaceae</taxon>
        <taxon>Heterobasidion</taxon>
        <taxon>Heterobasidion annosum species complex</taxon>
    </lineage>
</organism>
<evidence type="ECO:0000313" key="3">
    <source>
        <dbReference type="Proteomes" id="UP000030671"/>
    </source>
</evidence>
<dbReference type="Proteomes" id="UP000030671">
    <property type="component" value="Unassembled WGS sequence"/>
</dbReference>
<reference evidence="2 3" key="1">
    <citation type="journal article" date="2012" name="New Phytol.">
        <title>Insight into trade-off between wood decay and parasitism from the genome of a fungal forest pathogen.</title>
        <authorList>
            <person name="Olson A."/>
            <person name="Aerts A."/>
            <person name="Asiegbu F."/>
            <person name="Belbahri L."/>
            <person name="Bouzid O."/>
            <person name="Broberg A."/>
            <person name="Canback B."/>
            <person name="Coutinho P.M."/>
            <person name="Cullen D."/>
            <person name="Dalman K."/>
            <person name="Deflorio G."/>
            <person name="van Diepen L.T."/>
            <person name="Dunand C."/>
            <person name="Duplessis S."/>
            <person name="Durling M."/>
            <person name="Gonthier P."/>
            <person name="Grimwood J."/>
            <person name="Fossdal C.G."/>
            <person name="Hansson D."/>
            <person name="Henrissat B."/>
            <person name="Hietala A."/>
            <person name="Himmelstrand K."/>
            <person name="Hoffmeister D."/>
            <person name="Hogberg N."/>
            <person name="James T.Y."/>
            <person name="Karlsson M."/>
            <person name="Kohler A."/>
            <person name="Kues U."/>
            <person name="Lee Y.H."/>
            <person name="Lin Y.C."/>
            <person name="Lind M."/>
            <person name="Lindquist E."/>
            <person name="Lombard V."/>
            <person name="Lucas S."/>
            <person name="Lunden K."/>
            <person name="Morin E."/>
            <person name="Murat C."/>
            <person name="Park J."/>
            <person name="Raffaello T."/>
            <person name="Rouze P."/>
            <person name="Salamov A."/>
            <person name="Schmutz J."/>
            <person name="Solheim H."/>
            <person name="Stahlberg J."/>
            <person name="Velez H."/>
            <person name="de Vries R.P."/>
            <person name="Wiebenga A."/>
            <person name="Woodward S."/>
            <person name="Yakovlev I."/>
            <person name="Garbelotto M."/>
            <person name="Martin F."/>
            <person name="Grigoriev I.V."/>
            <person name="Stenlid J."/>
        </authorList>
    </citation>
    <scope>NUCLEOTIDE SEQUENCE [LARGE SCALE GENOMIC DNA]</scope>
    <source>
        <strain evidence="2 3">TC 32-1</strain>
    </source>
</reference>
<dbReference type="InParanoid" id="W4KJS1"/>
<dbReference type="RefSeq" id="XP_009542887.1">
    <property type="nucleotide sequence ID" value="XM_009544592.1"/>
</dbReference>
<feature type="region of interest" description="Disordered" evidence="1">
    <location>
        <begin position="136"/>
        <end position="209"/>
    </location>
</feature>
<feature type="compositionally biased region" description="Low complexity" evidence="1">
    <location>
        <begin position="452"/>
        <end position="461"/>
    </location>
</feature>
<dbReference type="GeneID" id="20673221"/>
<feature type="region of interest" description="Disordered" evidence="1">
    <location>
        <begin position="750"/>
        <end position="778"/>
    </location>
</feature>
<dbReference type="KEGG" id="hir:HETIRDRAFT_415082"/>
<dbReference type="Gene3D" id="1.10.238.10">
    <property type="entry name" value="EF-hand"/>
    <property type="match status" value="1"/>
</dbReference>
<feature type="compositionally biased region" description="Basic and acidic residues" evidence="1">
    <location>
        <begin position="314"/>
        <end position="335"/>
    </location>
</feature>
<feature type="region of interest" description="Disordered" evidence="1">
    <location>
        <begin position="559"/>
        <end position="633"/>
    </location>
</feature>
<sequence>MLRTCDGVEFRGWGGHGGGKDRNAGGTQWERVAGSEGSSARARAWTASSMSPSAAIQARIRAFEALGNPSSASASAAAPLSKDFLYALDSPLDDIDSLSTVSSYVPITPTTPPRSPHASTDALAHRTSLIDLQEWVIDDGPNPPSRPDATNASASAQDPAAPVRLPGLTTGRSIFEGTPLINLESPPRPAPSKAPPLPPRKASYQNLRSASSPIPIATNASSASSSFGSSFSSYNAGFTDAPSSPNMLRPPDAEHTYPPHLSKLAIGDYAARRKHAPASSISSFHSVSLSSDGGTDGGAGTPGSLTHFVQTFPVERERERERDRDGERDHERDWPDGDSLDESFENVTPSSLLPPSDAFTAASTSTSAAKPKPPLPSTSSKPATQKPLSDPPKLPQRPKPRVSAPSAIPSAAPASSSSRPASRVTTPVLTPTPSSTSIASLTTTGLNLGFGASSASSSSRRPAPPPPPSQPPRASYIRGSLTSTSTSTSASTTASDRSSILSSASTSTSALSSPSTPTPTHAHMPHFKQSALALARAREAPIPPVVRARYDAVFSANVRARAQRTGKPKPKPRQNAGWRGLSVDLITNPPLPDGDGEAEGDGDADAGRGRGSMSDDSEHGRGRGQGQGQVAPDARLDGAVVGKIWAASRLERERLREIWCVSSSSVNLLSLLTSFGFGPGPPLASLPAFLSFPPNYDRGAPSSSSLYASVSGCYTIRAECDPHAQGSLDRNAFARGMWRIDEELRRAQLARQGARGSRRAGAGAAARPVPTQTQTLLR</sequence>
<keyword evidence="3" id="KW-1185">Reference proteome</keyword>
<dbReference type="STRING" id="747525.W4KJS1"/>